<protein>
    <submittedName>
        <fullName evidence="2">Uncharacterized protein</fullName>
    </submittedName>
</protein>
<keyword evidence="3" id="KW-1185">Reference proteome</keyword>
<feature type="chain" id="PRO_5045142706" evidence="1">
    <location>
        <begin position="23"/>
        <end position="139"/>
    </location>
</feature>
<comment type="caution">
    <text evidence="2">The sequence shown here is derived from an EMBL/GenBank/DDBJ whole genome shotgun (WGS) entry which is preliminary data.</text>
</comment>
<gene>
    <name evidence="2" type="ORF">ACFQFQ_14190</name>
</gene>
<dbReference type="EMBL" id="JBHSWG010000001">
    <property type="protein sequence ID" value="MFC6760378.1"/>
    <property type="molecule type" value="Genomic_DNA"/>
</dbReference>
<name>A0ABW2B4R7_9RHOB</name>
<feature type="signal peptide" evidence="1">
    <location>
        <begin position="1"/>
        <end position="22"/>
    </location>
</feature>
<accession>A0ABW2B4R7</accession>
<dbReference type="Proteomes" id="UP001596353">
    <property type="component" value="Unassembled WGS sequence"/>
</dbReference>
<proteinExistence type="predicted"/>
<organism evidence="2 3">
    <name type="scientific">Sulfitobacter porphyrae</name>
    <dbReference type="NCBI Taxonomy" id="1246864"/>
    <lineage>
        <taxon>Bacteria</taxon>
        <taxon>Pseudomonadati</taxon>
        <taxon>Pseudomonadota</taxon>
        <taxon>Alphaproteobacteria</taxon>
        <taxon>Rhodobacterales</taxon>
        <taxon>Roseobacteraceae</taxon>
        <taxon>Sulfitobacter</taxon>
    </lineage>
</organism>
<sequence>MKAIKSLAISLAVLAGAGSVQAAQGFTLECNLKQLNTNGGFGDKMYLSFVEGWTNPAAFDYAINKLHKSPIPIKLVSNEGKRVRFSWELKGLKFRDGTSIGRVLYKGSVDKKTLHIRMESIVPSNVGRYFTEGQCQKIK</sequence>
<evidence type="ECO:0000313" key="2">
    <source>
        <dbReference type="EMBL" id="MFC6760378.1"/>
    </source>
</evidence>
<evidence type="ECO:0000313" key="3">
    <source>
        <dbReference type="Proteomes" id="UP001596353"/>
    </source>
</evidence>
<evidence type="ECO:0000256" key="1">
    <source>
        <dbReference type="SAM" id="SignalP"/>
    </source>
</evidence>
<keyword evidence="1" id="KW-0732">Signal</keyword>
<reference evidence="3" key="1">
    <citation type="journal article" date="2019" name="Int. J. Syst. Evol. Microbiol.">
        <title>The Global Catalogue of Microorganisms (GCM) 10K type strain sequencing project: providing services to taxonomists for standard genome sequencing and annotation.</title>
        <authorList>
            <consortium name="The Broad Institute Genomics Platform"/>
            <consortium name="The Broad Institute Genome Sequencing Center for Infectious Disease"/>
            <person name="Wu L."/>
            <person name="Ma J."/>
        </authorList>
    </citation>
    <scope>NUCLEOTIDE SEQUENCE [LARGE SCALE GENOMIC DNA]</scope>
    <source>
        <strain evidence="3">CCUG 66188</strain>
    </source>
</reference>